<evidence type="ECO:0000313" key="2">
    <source>
        <dbReference type="Proteomes" id="UP000636010"/>
    </source>
</evidence>
<name>A0ABQ1LME7_9BACT</name>
<keyword evidence="2" id="KW-1185">Reference proteome</keyword>
<dbReference type="EMBL" id="BMEC01000002">
    <property type="protein sequence ID" value="GGC25315.1"/>
    <property type="molecule type" value="Genomic_DNA"/>
</dbReference>
<comment type="caution">
    <text evidence="1">The sequence shown here is derived from an EMBL/GenBank/DDBJ whole genome shotgun (WGS) entry which is preliminary data.</text>
</comment>
<accession>A0ABQ1LME7</accession>
<dbReference type="Proteomes" id="UP000636010">
    <property type="component" value="Unassembled WGS sequence"/>
</dbReference>
<proteinExistence type="predicted"/>
<dbReference type="RefSeq" id="WP_188460543.1">
    <property type="nucleotide sequence ID" value="NZ_BAABHU010000002.1"/>
</dbReference>
<protein>
    <submittedName>
        <fullName evidence="1">Uncharacterized protein</fullName>
    </submittedName>
</protein>
<organism evidence="1 2">
    <name type="scientific">Marivirga lumbricoides</name>
    <dbReference type="NCBI Taxonomy" id="1046115"/>
    <lineage>
        <taxon>Bacteria</taxon>
        <taxon>Pseudomonadati</taxon>
        <taxon>Bacteroidota</taxon>
        <taxon>Cytophagia</taxon>
        <taxon>Cytophagales</taxon>
        <taxon>Marivirgaceae</taxon>
        <taxon>Marivirga</taxon>
    </lineage>
</organism>
<sequence length="136" mass="16106">MSTETTTEQIKQKKYNWPEPEDYTPLSFIEEVRIRDGEHGDTLFRVLTMIDKFSNDWVKRNDIDTLMNLIQSTEKCACFLNPLSSYIPIDDYAEIGGFARLFIQSYKENQPIDLGLYLCPKVDKLKNEELTQWWRK</sequence>
<evidence type="ECO:0000313" key="1">
    <source>
        <dbReference type="EMBL" id="GGC25315.1"/>
    </source>
</evidence>
<gene>
    <name evidence="1" type="ORF">GCM10011506_08240</name>
</gene>
<reference evidence="2" key="1">
    <citation type="journal article" date="2019" name="Int. J. Syst. Evol. Microbiol.">
        <title>The Global Catalogue of Microorganisms (GCM) 10K type strain sequencing project: providing services to taxonomists for standard genome sequencing and annotation.</title>
        <authorList>
            <consortium name="The Broad Institute Genomics Platform"/>
            <consortium name="The Broad Institute Genome Sequencing Center for Infectious Disease"/>
            <person name="Wu L."/>
            <person name="Ma J."/>
        </authorList>
    </citation>
    <scope>NUCLEOTIDE SEQUENCE [LARGE SCALE GENOMIC DNA]</scope>
    <source>
        <strain evidence="2">CGMCC 1.10832</strain>
    </source>
</reference>